<accession>A0A0M0ECK3</accession>
<dbReference type="AlphaFoldDB" id="A0A0M0ECK3"/>
<reference evidence="1" key="1">
    <citation type="submission" date="2015-08" db="EMBL/GenBank/DDBJ databases">
        <title>Draft genome sequence of Komagataeibacter europaeus CECT 8546 a cellulose producer strain from vinegar produced by the traditional method.</title>
        <authorList>
            <person name="Poehlein A."/>
            <person name="Valera M.J."/>
            <person name="Haack F.S."/>
            <person name="Mas A."/>
            <person name="Daniel R."/>
            <person name="Streit W.R."/>
            <person name="Mateo E."/>
        </authorList>
    </citation>
    <scope>NUCLEOTIDE SEQUENCE [LARGE SCALE GENOMIC DNA]</scope>
    <source>
        <strain evidence="1">CECT 8546</strain>
    </source>
</reference>
<protein>
    <submittedName>
        <fullName evidence="1">Uncharacterized protein</fullName>
    </submittedName>
</protein>
<dbReference type="EMBL" id="LHUQ01000051">
    <property type="protein sequence ID" value="KON62965.1"/>
    <property type="molecule type" value="Genomic_DNA"/>
</dbReference>
<proteinExistence type="predicted"/>
<comment type="caution">
    <text evidence="1">The sequence shown here is derived from an EMBL/GenBank/DDBJ whole genome shotgun (WGS) entry which is preliminary data.</text>
</comment>
<keyword evidence="2" id="KW-1185">Reference proteome</keyword>
<dbReference type="PATRIC" id="fig|33995.3.peg.3907"/>
<organism evidence="1 2">
    <name type="scientific">Komagataeibacter europaeus</name>
    <name type="common">Gluconacetobacter europaeus</name>
    <dbReference type="NCBI Taxonomy" id="33995"/>
    <lineage>
        <taxon>Bacteria</taxon>
        <taxon>Pseudomonadati</taxon>
        <taxon>Pseudomonadota</taxon>
        <taxon>Alphaproteobacteria</taxon>
        <taxon>Acetobacterales</taxon>
        <taxon>Acetobacteraceae</taxon>
        <taxon>Komagataeibacter</taxon>
    </lineage>
</organism>
<sequence>MCVSLMFRKGSSGSIGSKPRQSCALILATFFTVCPAHARSPSLPAESVPVPPTFAALESAAAKAKAVHCGTDDCKSMILLDYLVRNIQLYEAGEANGVESIMGGWRIPIAGRRLNYHFLSHRELYGPMCAFSIRYLQNIKTPLKFGDPLYASFVPTQIFLDAVDMDFRDGGHCAEQLAPFFLNTKAGQQVRHDTFEACINKDANHPRPVAACNLVADDKVPSDKGDHQ</sequence>
<evidence type="ECO:0000313" key="2">
    <source>
        <dbReference type="Proteomes" id="UP000037566"/>
    </source>
</evidence>
<dbReference type="Proteomes" id="UP000037566">
    <property type="component" value="Unassembled WGS sequence"/>
</dbReference>
<gene>
    <name evidence="1" type="ORF">KOEU_35250</name>
</gene>
<evidence type="ECO:0000313" key="1">
    <source>
        <dbReference type="EMBL" id="KON62965.1"/>
    </source>
</evidence>
<name>A0A0M0ECK3_KOMEU</name>